<evidence type="ECO:0000256" key="7">
    <source>
        <dbReference type="SAM" id="Phobius"/>
    </source>
</evidence>
<feature type="transmembrane region" description="Helical" evidence="7">
    <location>
        <begin position="263"/>
        <end position="280"/>
    </location>
</feature>
<name>A0ABS1BB00_9MICO</name>
<reference evidence="9 10" key="1">
    <citation type="submission" date="2020-12" db="EMBL/GenBank/DDBJ databases">
        <title>Brachybacterium sp. MASK1Z-5, whole genome shotgun sequence.</title>
        <authorList>
            <person name="Tuo L."/>
        </authorList>
    </citation>
    <scope>NUCLEOTIDE SEQUENCE [LARGE SCALE GENOMIC DNA]</scope>
    <source>
        <strain evidence="9 10">MASK1Z-5</strain>
    </source>
</reference>
<keyword evidence="3 7" id="KW-0812">Transmembrane</keyword>
<protein>
    <submittedName>
        <fullName evidence="9">MFS transporter</fullName>
    </submittedName>
</protein>
<feature type="domain" description="Major facilitator superfamily (MFS) profile" evidence="8">
    <location>
        <begin position="33"/>
        <end position="402"/>
    </location>
</feature>
<feature type="transmembrane region" description="Helical" evidence="7">
    <location>
        <begin position="155"/>
        <end position="177"/>
    </location>
</feature>
<dbReference type="EMBL" id="JAEDAJ010000005">
    <property type="protein sequence ID" value="MBK0331846.1"/>
    <property type="molecule type" value="Genomic_DNA"/>
</dbReference>
<feature type="transmembrane region" description="Helical" evidence="7">
    <location>
        <begin position="72"/>
        <end position="93"/>
    </location>
</feature>
<dbReference type="PANTHER" id="PTHR43124">
    <property type="entry name" value="PURINE EFFLUX PUMP PBUE"/>
    <property type="match status" value="1"/>
</dbReference>
<feature type="transmembrane region" description="Helical" evidence="7">
    <location>
        <begin position="126"/>
        <end position="148"/>
    </location>
</feature>
<accession>A0ABS1BB00</accession>
<keyword evidence="10" id="KW-1185">Reference proteome</keyword>
<feature type="transmembrane region" description="Helical" evidence="7">
    <location>
        <begin position="32"/>
        <end position="52"/>
    </location>
</feature>
<feature type="transmembrane region" description="Helical" evidence="7">
    <location>
        <begin position="376"/>
        <end position="399"/>
    </location>
</feature>
<evidence type="ECO:0000256" key="1">
    <source>
        <dbReference type="ARBA" id="ARBA00004651"/>
    </source>
</evidence>
<gene>
    <name evidence="9" type="ORF">I8D64_10560</name>
</gene>
<dbReference type="Proteomes" id="UP000612352">
    <property type="component" value="Unassembled WGS sequence"/>
</dbReference>
<evidence type="ECO:0000256" key="4">
    <source>
        <dbReference type="ARBA" id="ARBA00022989"/>
    </source>
</evidence>
<feature type="compositionally biased region" description="Basic and acidic residues" evidence="6">
    <location>
        <begin position="1"/>
        <end position="11"/>
    </location>
</feature>
<dbReference type="PROSITE" id="PS50850">
    <property type="entry name" value="MFS"/>
    <property type="match status" value="1"/>
</dbReference>
<dbReference type="InterPro" id="IPR036259">
    <property type="entry name" value="MFS_trans_sf"/>
</dbReference>
<sequence length="404" mass="40861">MTCSTREDRGVQDASDASDAPRPDTRVSGRRALITALALSTGTAALVGSEFVPAGVLPQMASDLRVTEGRAGLAVAATALAGAFTAPTIAALLPRAERRAVLLALLALATISNLVVVVAPGLPLVLLARVLLGVAIAGYWSFTFSIGVRVTGRPALVSTALALGTSAATIVGVPLASVLGDLVGWRAVFAIIAAVSVLSALVLRAVLPPVPALPGAGIEMMKQVLRSRLLMAGIVGVGLAALANFTAYPYIRLAIAEVAPASVAMILLAWGIGGLVGNLAGGYLSRWLRWATAAAPAILAASLFTVASAEHAVLLVLGTVAWGVGFNMIPVTTQLWVTAVEPHRAEAAVSLQVTAFQAAITVGAVLGGALVDGAGYLAALRLGAVAAVLAALVFIVLPVRPRID</sequence>
<evidence type="ECO:0000313" key="9">
    <source>
        <dbReference type="EMBL" id="MBK0331846.1"/>
    </source>
</evidence>
<dbReference type="InterPro" id="IPR020846">
    <property type="entry name" value="MFS_dom"/>
</dbReference>
<feature type="transmembrane region" description="Helical" evidence="7">
    <location>
        <begin position="349"/>
        <end position="370"/>
    </location>
</feature>
<evidence type="ECO:0000256" key="2">
    <source>
        <dbReference type="ARBA" id="ARBA00022475"/>
    </source>
</evidence>
<keyword evidence="5 7" id="KW-0472">Membrane</keyword>
<dbReference type="InterPro" id="IPR011701">
    <property type="entry name" value="MFS"/>
</dbReference>
<feature type="transmembrane region" description="Helical" evidence="7">
    <location>
        <begin position="313"/>
        <end position="337"/>
    </location>
</feature>
<dbReference type="Gene3D" id="1.20.1250.20">
    <property type="entry name" value="MFS general substrate transporter like domains"/>
    <property type="match status" value="1"/>
</dbReference>
<dbReference type="SUPFAM" id="SSF103473">
    <property type="entry name" value="MFS general substrate transporter"/>
    <property type="match status" value="1"/>
</dbReference>
<dbReference type="CDD" id="cd17324">
    <property type="entry name" value="MFS_NepI_like"/>
    <property type="match status" value="1"/>
</dbReference>
<feature type="transmembrane region" description="Helical" evidence="7">
    <location>
        <begin position="228"/>
        <end position="251"/>
    </location>
</feature>
<evidence type="ECO:0000259" key="8">
    <source>
        <dbReference type="PROSITE" id="PS50850"/>
    </source>
</evidence>
<comment type="caution">
    <text evidence="9">The sequence shown here is derived from an EMBL/GenBank/DDBJ whole genome shotgun (WGS) entry which is preliminary data.</text>
</comment>
<feature type="transmembrane region" description="Helical" evidence="7">
    <location>
        <begin position="287"/>
        <end position="307"/>
    </location>
</feature>
<feature type="transmembrane region" description="Helical" evidence="7">
    <location>
        <begin position="100"/>
        <end position="120"/>
    </location>
</feature>
<dbReference type="PANTHER" id="PTHR43124:SF5">
    <property type="entry name" value="PURINE RIBONUCLEOSIDE EFFLUX PUMP NEPI"/>
    <property type="match status" value="1"/>
</dbReference>
<keyword evidence="4 7" id="KW-1133">Transmembrane helix</keyword>
<evidence type="ECO:0000256" key="3">
    <source>
        <dbReference type="ARBA" id="ARBA00022692"/>
    </source>
</evidence>
<evidence type="ECO:0000256" key="6">
    <source>
        <dbReference type="SAM" id="MobiDB-lite"/>
    </source>
</evidence>
<dbReference type="InterPro" id="IPR050189">
    <property type="entry name" value="MFS_Efflux_Transporters"/>
</dbReference>
<evidence type="ECO:0000256" key="5">
    <source>
        <dbReference type="ARBA" id="ARBA00023136"/>
    </source>
</evidence>
<dbReference type="Pfam" id="PF07690">
    <property type="entry name" value="MFS_1"/>
    <property type="match status" value="1"/>
</dbReference>
<organism evidence="9 10">
    <name type="scientific">Brachybacterium halotolerans</name>
    <dbReference type="NCBI Taxonomy" id="2795215"/>
    <lineage>
        <taxon>Bacteria</taxon>
        <taxon>Bacillati</taxon>
        <taxon>Actinomycetota</taxon>
        <taxon>Actinomycetes</taxon>
        <taxon>Micrococcales</taxon>
        <taxon>Dermabacteraceae</taxon>
        <taxon>Brachybacterium</taxon>
    </lineage>
</organism>
<evidence type="ECO:0000313" key="10">
    <source>
        <dbReference type="Proteomes" id="UP000612352"/>
    </source>
</evidence>
<comment type="subcellular location">
    <subcellularLocation>
        <location evidence="1">Cell membrane</location>
        <topology evidence="1">Multi-pass membrane protein</topology>
    </subcellularLocation>
</comment>
<feature type="region of interest" description="Disordered" evidence="6">
    <location>
        <begin position="1"/>
        <end position="26"/>
    </location>
</feature>
<dbReference type="RefSeq" id="WP_200502552.1">
    <property type="nucleotide sequence ID" value="NZ_JAEDAJ010000005.1"/>
</dbReference>
<proteinExistence type="predicted"/>
<feature type="transmembrane region" description="Helical" evidence="7">
    <location>
        <begin position="183"/>
        <end position="207"/>
    </location>
</feature>
<keyword evidence="2" id="KW-1003">Cell membrane</keyword>